<dbReference type="RefSeq" id="WP_014302968.1">
    <property type="nucleotide sequence ID" value="NZ_CAJDYT010000006.1"/>
</dbReference>
<name>A0A1X4LTH3_CORDP</name>
<evidence type="ECO:0000313" key="2">
    <source>
        <dbReference type="Proteomes" id="UP000480222"/>
    </source>
</evidence>
<accession>A0A1X4LTH3</accession>
<evidence type="ECO:0000313" key="1">
    <source>
        <dbReference type="EMBL" id="CAB0589723.1"/>
    </source>
</evidence>
<gene>
    <name evidence="1" type="ORF">CIP107547_00685</name>
</gene>
<sequence length="157" mass="16648">MNKTAKGLLAALLIVFTAAVGAMIASAHAAVGTTNTEGKLETVLSRMSNNGLRITALSLADVYGPDWVAAAMICPGEDEKSIKDNYGVDPAQLHLKGTKVPDDVNYIVMANKEGGFTFEQFDRAEVDVCSTPVQGGFDTRQLVPFIKQENGGWAIAS</sequence>
<proteinExistence type="predicted"/>
<comment type="caution">
    <text evidence="1">The sequence shown here is derived from an EMBL/GenBank/DDBJ whole genome shotgun (WGS) entry which is preliminary data.</text>
</comment>
<dbReference type="Proteomes" id="UP000480222">
    <property type="component" value="Unassembled WGS sequence"/>
</dbReference>
<dbReference type="AlphaFoldDB" id="A0A1X4LTH3"/>
<dbReference type="EMBL" id="CADDAV010000009">
    <property type="protein sequence ID" value="CAB0589723.1"/>
    <property type="molecule type" value="Genomic_DNA"/>
</dbReference>
<protein>
    <submittedName>
        <fullName evidence="1">Uncharacterized protein</fullName>
    </submittedName>
</protein>
<reference evidence="1 2" key="1">
    <citation type="submission" date="2020-02" db="EMBL/GenBank/DDBJ databases">
        <authorList>
            <person name="Brisse S."/>
        </authorList>
    </citation>
    <scope>NUCLEOTIDE SEQUENCE [LARGE SCALE GENOMIC DNA]</scope>
    <source>
        <strain evidence="1">CIP107547</strain>
    </source>
</reference>
<organism evidence="1 2">
    <name type="scientific">Corynebacterium diphtheriae</name>
    <dbReference type="NCBI Taxonomy" id="1717"/>
    <lineage>
        <taxon>Bacteria</taxon>
        <taxon>Bacillati</taxon>
        <taxon>Actinomycetota</taxon>
        <taxon>Actinomycetes</taxon>
        <taxon>Mycobacteriales</taxon>
        <taxon>Corynebacteriaceae</taxon>
        <taxon>Corynebacterium</taxon>
    </lineage>
</organism>